<reference evidence="1" key="1">
    <citation type="submission" date="2017-03" db="EMBL/GenBank/DDBJ databases">
        <title>The mitochondrial genome of the carnivorous plant Utricularia reniformis (Lentibulariaceae): structure, comparative analysis and evolutionary landmarks.</title>
        <authorList>
            <person name="Silva S.R."/>
            <person name="Alvarenga D.O."/>
            <person name="Michael T.P."/>
            <person name="Miranda V.F.O."/>
            <person name="Varani A.M."/>
        </authorList>
    </citation>
    <scope>NUCLEOTIDE SEQUENCE</scope>
</reference>
<accession>A0A1Y0AZZ2</accession>
<keyword evidence="1" id="KW-0496">Mitochondrion</keyword>
<dbReference type="AlphaFoldDB" id="A0A1Y0AZZ2"/>
<gene>
    <name evidence="1" type="ORF">AEK19_MT0495</name>
</gene>
<evidence type="ECO:0000313" key="1">
    <source>
        <dbReference type="EMBL" id="ART30752.1"/>
    </source>
</evidence>
<dbReference type="EMBL" id="KY774314">
    <property type="protein sequence ID" value="ART30752.1"/>
    <property type="molecule type" value="Genomic_DNA"/>
</dbReference>
<name>A0A1Y0AZZ2_9LAMI</name>
<geneLocation type="mitochondrion" evidence="1"/>
<organism evidence="1">
    <name type="scientific">Utricularia reniformis</name>
    <dbReference type="NCBI Taxonomy" id="192314"/>
    <lineage>
        <taxon>Eukaryota</taxon>
        <taxon>Viridiplantae</taxon>
        <taxon>Streptophyta</taxon>
        <taxon>Embryophyta</taxon>
        <taxon>Tracheophyta</taxon>
        <taxon>Spermatophyta</taxon>
        <taxon>Magnoliopsida</taxon>
        <taxon>eudicotyledons</taxon>
        <taxon>Gunneridae</taxon>
        <taxon>Pentapetalae</taxon>
        <taxon>asterids</taxon>
        <taxon>lamiids</taxon>
        <taxon>Lamiales</taxon>
        <taxon>Lentibulariaceae</taxon>
        <taxon>Utricularia</taxon>
    </lineage>
</organism>
<proteinExistence type="predicted"/>
<protein>
    <submittedName>
        <fullName evidence="1">Uncharacterized protein</fullName>
    </submittedName>
</protein>
<sequence length="33" mass="3514">MFLYYLPCITHADRKATGNGFIAGPSAAAVLIM</sequence>